<feature type="transmembrane region" description="Helical" evidence="11">
    <location>
        <begin position="202"/>
        <end position="223"/>
    </location>
</feature>
<gene>
    <name evidence="12" type="ORF">EWB00_006216</name>
</gene>
<proteinExistence type="inferred from homology"/>
<keyword evidence="6 11" id="KW-1133">Transmembrane helix</keyword>
<evidence type="ECO:0000313" key="13">
    <source>
        <dbReference type="Proteomes" id="UP000311919"/>
    </source>
</evidence>
<keyword evidence="5" id="KW-0970">Cilium biogenesis/degradation</keyword>
<dbReference type="GO" id="GO:0016020">
    <property type="term" value="C:membrane"/>
    <property type="evidence" value="ECO:0007669"/>
    <property type="project" value="UniProtKB-SubCell"/>
</dbReference>
<evidence type="ECO:0000256" key="3">
    <source>
        <dbReference type="ARBA" id="ARBA00008783"/>
    </source>
</evidence>
<evidence type="ECO:0000256" key="7">
    <source>
        <dbReference type="ARBA" id="ARBA00023069"/>
    </source>
</evidence>
<dbReference type="GO" id="GO:0035869">
    <property type="term" value="C:ciliary transition zone"/>
    <property type="evidence" value="ECO:0007669"/>
    <property type="project" value="TreeGrafter"/>
</dbReference>
<keyword evidence="9" id="KW-0966">Cell projection</keyword>
<keyword evidence="8 11" id="KW-0472">Membrane</keyword>
<evidence type="ECO:0000256" key="1">
    <source>
        <dbReference type="ARBA" id="ARBA00004138"/>
    </source>
</evidence>
<keyword evidence="4 11" id="KW-0812">Transmembrane</keyword>
<evidence type="ECO:0000256" key="2">
    <source>
        <dbReference type="ARBA" id="ARBA00004141"/>
    </source>
</evidence>
<dbReference type="PANTHER" id="PTHR28388">
    <property type="entry name" value="TRANSMEMBRANE PROTEIN 237"/>
    <property type="match status" value="1"/>
</dbReference>
<evidence type="ECO:0000256" key="9">
    <source>
        <dbReference type="ARBA" id="ARBA00023273"/>
    </source>
</evidence>
<comment type="caution">
    <text evidence="12">The sequence shown here is derived from an EMBL/GenBank/DDBJ whole genome shotgun (WGS) entry which is preliminary data.</text>
</comment>
<protein>
    <submittedName>
        <fullName evidence="12">Uncharacterized protein</fullName>
    </submittedName>
</protein>
<evidence type="ECO:0000256" key="8">
    <source>
        <dbReference type="ARBA" id="ARBA00023136"/>
    </source>
</evidence>
<evidence type="ECO:0000313" key="12">
    <source>
        <dbReference type="EMBL" id="TNN09730.1"/>
    </source>
</evidence>
<feature type="transmembrane region" description="Helical" evidence="11">
    <location>
        <begin position="150"/>
        <end position="174"/>
    </location>
</feature>
<evidence type="ECO:0000256" key="5">
    <source>
        <dbReference type="ARBA" id="ARBA00022794"/>
    </source>
</evidence>
<feature type="transmembrane region" description="Helical" evidence="11">
    <location>
        <begin position="244"/>
        <end position="261"/>
    </location>
</feature>
<name>A0A4Z2D0N6_SCHJA</name>
<dbReference type="GO" id="GO:0060271">
    <property type="term" value="P:cilium assembly"/>
    <property type="evidence" value="ECO:0007669"/>
    <property type="project" value="TreeGrafter"/>
</dbReference>
<dbReference type="OrthoDB" id="6244324at2759"/>
<evidence type="ECO:0000256" key="11">
    <source>
        <dbReference type="SAM" id="Phobius"/>
    </source>
</evidence>
<organism evidence="12 13">
    <name type="scientific">Schistosoma japonicum</name>
    <name type="common">Blood fluke</name>
    <dbReference type="NCBI Taxonomy" id="6182"/>
    <lineage>
        <taxon>Eukaryota</taxon>
        <taxon>Metazoa</taxon>
        <taxon>Spiralia</taxon>
        <taxon>Lophotrochozoa</taxon>
        <taxon>Platyhelminthes</taxon>
        <taxon>Trematoda</taxon>
        <taxon>Digenea</taxon>
        <taxon>Strigeidida</taxon>
        <taxon>Schistosomatoidea</taxon>
        <taxon>Schistosomatidae</taxon>
        <taxon>Schistosoma</taxon>
    </lineage>
</organism>
<reference evidence="12 13" key="1">
    <citation type="submission" date="2019-03" db="EMBL/GenBank/DDBJ databases">
        <title>An improved genome assembly of the fluke Schistosoma japonicum.</title>
        <authorList>
            <person name="Hu W."/>
            <person name="Luo F."/>
            <person name="Yin M."/>
            <person name="Mo X."/>
            <person name="Sun C."/>
            <person name="Wu Q."/>
            <person name="Zhu B."/>
            <person name="Xiang M."/>
            <person name="Wang J."/>
            <person name="Wang Y."/>
            <person name="Zhang T."/>
            <person name="Xu B."/>
            <person name="Zheng H."/>
            <person name="Feng Z."/>
        </authorList>
    </citation>
    <scope>NUCLEOTIDE SEQUENCE [LARGE SCALE GENOMIC DNA]</scope>
    <source>
        <strain evidence="12">HuSjv2</strain>
        <tissue evidence="12">Worms</tissue>
    </source>
</reference>
<evidence type="ECO:0000256" key="6">
    <source>
        <dbReference type="ARBA" id="ARBA00022989"/>
    </source>
</evidence>
<dbReference type="InterPro" id="IPR029409">
    <property type="entry name" value="TMEM237"/>
</dbReference>
<sequence>MNKSNVSPERNTTTEVLKKTKTRNHSKANNTDIGPILDTLEDDITTASEVERAGNKRSNFVTGAKTVPFMDNRGDIERNFGERHFTPNVYVENRGGFRLQPFKDYEKSIDTKRDTQIVVETNLNDKSEIIDTYNNPGLHFVITMHETLQILTFTLFGLLAGASLVHTLFVQSLINPRQVKRDGSWDYNYDDGYLKLLKYYGIYARPVSITFYLSLALVGVFIFGKFDLGRPTVNCVQRCVKFQVITLYNLINYIGIYYIYVQNTIRFI</sequence>
<comment type="function">
    <text evidence="10">Component of the transition zone in primary cilia. Required for ciliogenesis.</text>
</comment>
<dbReference type="EMBL" id="SKCS01000393">
    <property type="protein sequence ID" value="TNN09730.1"/>
    <property type="molecule type" value="Genomic_DNA"/>
</dbReference>
<comment type="subcellular location">
    <subcellularLocation>
        <location evidence="1">Cell projection</location>
        <location evidence="1">Cilium</location>
    </subcellularLocation>
    <subcellularLocation>
        <location evidence="2">Membrane</location>
        <topology evidence="2">Multi-pass membrane protein</topology>
    </subcellularLocation>
</comment>
<evidence type="ECO:0000256" key="10">
    <source>
        <dbReference type="ARBA" id="ARBA00025631"/>
    </source>
</evidence>
<evidence type="ECO:0000256" key="4">
    <source>
        <dbReference type="ARBA" id="ARBA00022692"/>
    </source>
</evidence>
<dbReference type="Proteomes" id="UP000311919">
    <property type="component" value="Unassembled WGS sequence"/>
</dbReference>
<keyword evidence="13" id="KW-1185">Reference proteome</keyword>
<dbReference type="STRING" id="6182.A0A4Z2D0N6"/>
<dbReference type="PANTHER" id="PTHR28388:SF1">
    <property type="entry name" value="TRANSMEMBRANE PROTEIN 237"/>
    <property type="match status" value="1"/>
</dbReference>
<accession>A0A4Z2D0N6</accession>
<dbReference type="AlphaFoldDB" id="A0A4Z2D0N6"/>
<comment type="similarity">
    <text evidence="3">Belongs to the TMEM237 family.</text>
</comment>
<keyword evidence="7" id="KW-0969">Cilium</keyword>